<feature type="compositionally biased region" description="Basic residues" evidence="1">
    <location>
        <begin position="108"/>
        <end position="119"/>
    </location>
</feature>
<evidence type="ECO:0000313" key="3">
    <source>
        <dbReference type="Proteomes" id="UP000664991"/>
    </source>
</evidence>
<reference evidence="2 3" key="1">
    <citation type="submission" date="2020-12" db="EMBL/GenBank/DDBJ databases">
        <title>De novo assembly of Tibetan sheep genome.</title>
        <authorList>
            <person name="Li X."/>
        </authorList>
    </citation>
    <scope>NUCLEOTIDE SEQUENCE [LARGE SCALE GENOMIC DNA]</scope>
    <source>
        <tissue evidence="2">Heart</tissue>
    </source>
</reference>
<proteinExistence type="predicted"/>
<comment type="caution">
    <text evidence="2">The sequence shown here is derived from an EMBL/GenBank/DDBJ whole genome shotgun (WGS) entry which is preliminary data.</text>
</comment>
<gene>
    <name evidence="2" type="ORF">JEQ12_018544</name>
</gene>
<protein>
    <submittedName>
        <fullName evidence="2">Uncharacterized protein</fullName>
    </submittedName>
</protein>
<feature type="compositionally biased region" description="Basic and acidic residues" evidence="1">
    <location>
        <begin position="120"/>
        <end position="133"/>
    </location>
</feature>
<evidence type="ECO:0000313" key="2">
    <source>
        <dbReference type="EMBL" id="KAG5206971.1"/>
    </source>
</evidence>
<dbReference type="AlphaFoldDB" id="A0A836A6D0"/>
<accession>A0A836A6D0</accession>
<name>A0A836A6D0_SHEEP</name>
<dbReference type="EMBL" id="JAEMGP010000007">
    <property type="protein sequence ID" value="KAG5206971.1"/>
    <property type="molecule type" value="Genomic_DNA"/>
</dbReference>
<sequence length="219" mass="23909">MGSFRARISQLQDASSALARGDVGPRKSVLFPCGALRRPAQPHSRACDQGPGNAKAPTANDLPSSPQHALWTAFLDQSLKPLDTLCFCAIHPVSRMQQETDMRRISQRLRISRKQQRSKKGGEGDKGSAHFENKLQLSTSGKRVKRDRPTEAEFTSPGPAICWFWRSPSRLHGSPPHPGPKGLGSPLRAVTFSQRVASKASVGEVGPHMVEDTTLVKDE</sequence>
<feature type="region of interest" description="Disordered" evidence="1">
    <location>
        <begin position="108"/>
        <end position="153"/>
    </location>
</feature>
<organism evidence="2 3">
    <name type="scientific">Ovis aries</name>
    <name type="common">Sheep</name>
    <dbReference type="NCBI Taxonomy" id="9940"/>
    <lineage>
        <taxon>Eukaryota</taxon>
        <taxon>Metazoa</taxon>
        <taxon>Chordata</taxon>
        <taxon>Craniata</taxon>
        <taxon>Vertebrata</taxon>
        <taxon>Euteleostomi</taxon>
        <taxon>Mammalia</taxon>
        <taxon>Eutheria</taxon>
        <taxon>Laurasiatheria</taxon>
        <taxon>Artiodactyla</taxon>
        <taxon>Ruminantia</taxon>
        <taxon>Pecora</taxon>
        <taxon>Bovidae</taxon>
        <taxon>Caprinae</taxon>
        <taxon>Ovis</taxon>
    </lineage>
</organism>
<dbReference type="Proteomes" id="UP000664991">
    <property type="component" value="Unassembled WGS sequence"/>
</dbReference>
<evidence type="ECO:0000256" key="1">
    <source>
        <dbReference type="SAM" id="MobiDB-lite"/>
    </source>
</evidence>
<feature type="region of interest" description="Disordered" evidence="1">
    <location>
        <begin position="39"/>
        <end position="65"/>
    </location>
</feature>